<dbReference type="InterPro" id="IPR029044">
    <property type="entry name" value="Nucleotide-diphossugar_trans"/>
</dbReference>
<dbReference type="SUPFAM" id="SSF53448">
    <property type="entry name" value="Nucleotide-diphospho-sugar transferases"/>
    <property type="match status" value="1"/>
</dbReference>
<dbReference type="AlphaFoldDB" id="A0A9X2WRA5"/>
<dbReference type="EMBL" id="JAMTCC010000001">
    <property type="protein sequence ID" value="MCT7943829.1"/>
    <property type="molecule type" value="Genomic_DNA"/>
</dbReference>
<name>A0A9X2WRA5_9GAMM</name>
<gene>
    <name evidence="2" type="ORF">NE536_00365</name>
</gene>
<reference evidence="2" key="1">
    <citation type="journal article" date="2023" name="Int. J. Syst. Evol. Microbiol.">
        <title>&lt;i&gt;Shewanella septentrionalis&lt;/i&gt; sp. nov. and &lt;i&gt;Shewanella holmiensis&lt;/i&gt; sp. nov., isolated from Baltic Sea water and sediments.</title>
        <authorList>
            <person name="Martin-Rodriguez A.J."/>
            <person name="Thorell K."/>
            <person name="Joffre E."/>
            <person name="Jensie-Markopoulos S."/>
            <person name="Moore E.R.B."/>
            <person name="Sjoling A."/>
        </authorList>
    </citation>
    <scope>NUCLEOTIDE SEQUENCE</scope>
    <source>
        <strain evidence="2">SP1W3</strain>
    </source>
</reference>
<protein>
    <submittedName>
        <fullName evidence="2">Glycosyltransferase</fullName>
    </submittedName>
</protein>
<evidence type="ECO:0000259" key="1">
    <source>
        <dbReference type="Pfam" id="PF00535"/>
    </source>
</evidence>
<dbReference type="InterPro" id="IPR001173">
    <property type="entry name" value="Glyco_trans_2-like"/>
</dbReference>
<accession>A0A9X2WRA5</accession>
<dbReference type="Gene3D" id="3.90.550.10">
    <property type="entry name" value="Spore Coat Polysaccharide Biosynthesis Protein SpsA, Chain A"/>
    <property type="match status" value="1"/>
</dbReference>
<proteinExistence type="predicted"/>
<evidence type="ECO:0000313" key="2">
    <source>
        <dbReference type="EMBL" id="MCT7943829.1"/>
    </source>
</evidence>
<evidence type="ECO:0000313" key="3">
    <source>
        <dbReference type="Proteomes" id="UP001155604"/>
    </source>
</evidence>
<dbReference type="Pfam" id="PF00535">
    <property type="entry name" value="Glycos_transf_2"/>
    <property type="match status" value="1"/>
</dbReference>
<sequence length="252" mass="29157">MSHKTQTQDSPLVSIIMPSFNAGLYIKSAIESILHQDYSNWELLVVDDNSTDCTKDLVLNFMDERIKLISLQENSGSPSKPRNIGLSHAKGDYIAFLDSDDLWFSNKLSTQIEFMLREDCLFSCSSYQLFGLKNGLYEPPREVTYNDLLKNNSIGCLTAIIHKSLLFGLKFPRCGHEDFSLWLKVLKVYGSCKSVGVVLAKYRVVGNSVSSNKYRVIHFFWHIYRNEEKFSVLKSLYYCFRYLVNVLWFKYK</sequence>
<feature type="domain" description="Glycosyltransferase 2-like" evidence="1">
    <location>
        <begin position="14"/>
        <end position="149"/>
    </location>
</feature>
<dbReference type="RefSeq" id="WP_259508347.1">
    <property type="nucleotide sequence ID" value="NZ_JAMTCC010000001.1"/>
</dbReference>
<dbReference type="PANTHER" id="PTHR22916">
    <property type="entry name" value="GLYCOSYLTRANSFERASE"/>
    <property type="match status" value="1"/>
</dbReference>
<dbReference type="GO" id="GO:0016758">
    <property type="term" value="F:hexosyltransferase activity"/>
    <property type="evidence" value="ECO:0007669"/>
    <property type="project" value="UniProtKB-ARBA"/>
</dbReference>
<comment type="caution">
    <text evidence="2">The sequence shown here is derived from an EMBL/GenBank/DDBJ whole genome shotgun (WGS) entry which is preliminary data.</text>
</comment>
<dbReference type="PANTHER" id="PTHR22916:SF3">
    <property type="entry name" value="UDP-GLCNAC:BETAGAL BETA-1,3-N-ACETYLGLUCOSAMINYLTRANSFERASE-LIKE PROTEIN 1"/>
    <property type="match status" value="1"/>
</dbReference>
<dbReference type="Proteomes" id="UP001155604">
    <property type="component" value="Unassembled WGS sequence"/>
</dbReference>
<organism evidence="2 3">
    <name type="scientific">Shewanella septentrionalis</name>
    <dbReference type="NCBI Taxonomy" id="2952223"/>
    <lineage>
        <taxon>Bacteria</taxon>
        <taxon>Pseudomonadati</taxon>
        <taxon>Pseudomonadota</taxon>
        <taxon>Gammaproteobacteria</taxon>
        <taxon>Alteromonadales</taxon>
        <taxon>Shewanellaceae</taxon>
        <taxon>Shewanella</taxon>
    </lineage>
</organism>
<keyword evidence="3" id="KW-1185">Reference proteome</keyword>
<dbReference type="CDD" id="cd00761">
    <property type="entry name" value="Glyco_tranf_GTA_type"/>
    <property type="match status" value="1"/>
</dbReference>